<evidence type="ECO:0000313" key="2">
    <source>
        <dbReference type="Proteomes" id="UP001238088"/>
    </source>
</evidence>
<evidence type="ECO:0000313" key="1">
    <source>
        <dbReference type="EMBL" id="MDQ0270614.1"/>
    </source>
</evidence>
<comment type="caution">
    <text evidence="1">The sequence shown here is derived from an EMBL/GenBank/DDBJ whole genome shotgun (WGS) entry which is preliminary data.</text>
</comment>
<dbReference type="EMBL" id="JAUSUB010000009">
    <property type="protein sequence ID" value="MDQ0270614.1"/>
    <property type="molecule type" value="Genomic_DNA"/>
</dbReference>
<proteinExistence type="predicted"/>
<gene>
    <name evidence="1" type="ORF">J2S17_002489</name>
</gene>
<keyword evidence="2" id="KW-1185">Reference proteome</keyword>
<dbReference type="Proteomes" id="UP001238088">
    <property type="component" value="Unassembled WGS sequence"/>
</dbReference>
<sequence>MDSRIKELVDYSKLKWGLEEYYLHDFSIYQNVNAFHETIYSLCTEWFPTHIAENSEDDLNPEGTAVITINLGSRKFESVIFVGDKTFANGVSFPKETSKVIEWIEQETQLTYMKQFQLVNEEKGKLSFKGCIDGIAVSPSGYIELNFDENRNLTFFSVHGYFPEESVVIEEEYTLTLKQAEQWIEPQFQLINFPSFEKNKVSPAYAMEELYVSNDASLSLPFRINDRQQVELDERLYWESRTPAPFSRKELDFSSEVSIEQALSAKPSSDSLPITAEDQKRCVDTAKDFLSLEYPADQGKWILKTLYRDIGYIHAVLKENDKGNYAFQPKLVIIIDPQTYQILNFIDTTSIWEKTGEAEEVVMDKATAYEKIKNLIELTPTYVYDEKQKKYILCGKLDCHYGVNASNGEVVSLDDL</sequence>
<reference evidence="1 2" key="1">
    <citation type="submission" date="2023-07" db="EMBL/GenBank/DDBJ databases">
        <title>Genomic Encyclopedia of Type Strains, Phase IV (KMG-IV): sequencing the most valuable type-strain genomes for metagenomic binning, comparative biology and taxonomic classification.</title>
        <authorList>
            <person name="Goeker M."/>
        </authorList>
    </citation>
    <scope>NUCLEOTIDE SEQUENCE [LARGE SCALE GENOMIC DNA]</scope>
    <source>
        <strain evidence="1 2">DSM 23494</strain>
    </source>
</reference>
<protein>
    <recommendedName>
        <fullName evidence="3">DUF4901 domain-containing protein</fullName>
    </recommendedName>
</protein>
<name>A0ABU0AH78_9BACI</name>
<dbReference type="RefSeq" id="WP_307475169.1">
    <property type="nucleotide sequence ID" value="NZ_JAUSUB010000009.1"/>
</dbReference>
<organism evidence="1 2">
    <name type="scientific">Cytobacillus purgationiresistens</name>
    <dbReference type="NCBI Taxonomy" id="863449"/>
    <lineage>
        <taxon>Bacteria</taxon>
        <taxon>Bacillati</taxon>
        <taxon>Bacillota</taxon>
        <taxon>Bacilli</taxon>
        <taxon>Bacillales</taxon>
        <taxon>Bacillaceae</taxon>
        <taxon>Cytobacillus</taxon>
    </lineage>
</organism>
<evidence type="ECO:0008006" key="3">
    <source>
        <dbReference type="Google" id="ProtNLM"/>
    </source>
</evidence>
<accession>A0ABU0AH78</accession>